<organism evidence="1 2">
    <name type="scientific">Lentzea flaviverrucosa</name>
    <dbReference type="NCBI Taxonomy" id="200379"/>
    <lineage>
        <taxon>Bacteria</taxon>
        <taxon>Bacillati</taxon>
        <taxon>Actinomycetota</taxon>
        <taxon>Actinomycetes</taxon>
        <taxon>Pseudonocardiales</taxon>
        <taxon>Pseudonocardiaceae</taxon>
        <taxon>Lentzea</taxon>
    </lineage>
</organism>
<dbReference type="AlphaFoldDB" id="A0A1H9SBT7"/>
<reference evidence="2" key="1">
    <citation type="submission" date="2016-10" db="EMBL/GenBank/DDBJ databases">
        <authorList>
            <person name="Varghese N."/>
            <person name="Submissions S."/>
        </authorList>
    </citation>
    <scope>NUCLEOTIDE SEQUENCE [LARGE SCALE GENOMIC DNA]</scope>
    <source>
        <strain evidence="2">CGMCC 4.578</strain>
    </source>
</reference>
<dbReference type="OrthoDB" id="9774125at2"/>
<name>A0A1H9SBT7_9PSEU</name>
<proteinExistence type="predicted"/>
<sequence>MRAPVRRSELLLLVFLGMVFAVSSTVVVASVTHIEKIGLTVVGLEDGAVLRAAAFRDVHISAGDPDTLERVEVLVDDAVIATRRDGDRLTLESFTPTEGDHALMARVRSTMPLIMDVVVDHEFTVDNTAPSP</sequence>
<gene>
    <name evidence="1" type="ORF">SAMN05216195_1073</name>
</gene>
<protein>
    <submittedName>
        <fullName evidence="1">Uncharacterized protein</fullName>
    </submittedName>
</protein>
<accession>A0A1H9SBT7</accession>
<keyword evidence="2" id="KW-1185">Reference proteome</keyword>
<dbReference type="Proteomes" id="UP000199028">
    <property type="component" value="Unassembled WGS sequence"/>
</dbReference>
<dbReference type="EMBL" id="FOFT01000007">
    <property type="protein sequence ID" value="SER82474.1"/>
    <property type="molecule type" value="Genomic_DNA"/>
</dbReference>
<dbReference type="RefSeq" id="WP_090066799.1">
    <property type="nucleotide sequence ID" value="NZ_FOFT01000007.1"/>
</dbReference>
<evidence type="ECO:0000313" key="1">
    <source>
        <dbReference type="EMBL" id="SER82474.1"/>
    </source>
</evidence>
<evidence type="ECO:0000313" key="2">
    <source>
        <dbReference type="Proteomes" id="UP000199028"/>
    </source>
</evidence>